<evidence type="ECO:0000313" key="2">
    <source>
        <dbReference type="EMBL" id="CAE7247555.1"/>
    </source>
</evidence>
<name>A0A812LM09_9DINO</name>
<sequence>MMSKGTWSCMPPCSMRTDWSDSNRQEPKLSEADVQGPSTSAYELLSELAPRWSAGPEAAGHLDAEAIETALDVAKLDKEDLRELGLTMAERSRVLQWSASLSSLPQTCQVPAVPAPPPVLDRHTSDLPLTLYNLDRSVKKSYSEFSPSPIARSIDTQKSPWVEIEACMLDDLHPQKAFSERSHNTSGC</sequence>
<reference evidence="2" key="1">
    <citation type="submission" date="2021-02" db="EMBL/GenBank/DDBJ databases">
        <authorList>
            <person name="Dougan E. K."/>
            <person name="Rhodes N."/>
            <person name="Thang M."/>
            <person name="Chan C."/>
        </authorList>
    </citation>
    <scope>NUCLEOTIDE SEQUENCE</scope>
</reference>
<comment type="caution">
    <text evidence="2">The sequence shown here is derived from an EMBL/GenBank/DDBJ whole genome shotgun (WGS) entry which is preliminary data.</text>
</comment>
<gene>
    <name evidence="2" type="ORF">SNAT2548_LOCUS11877</name>
</gene>
<feature type="compositionally biased region" description="Basic and acidic residues" evidence="1">
    <location>
        <begin position="18"/>
        <end position="31"/>
    </location>
</feature>
<feature type="region of interest" description="Disordered" evidence="1">
    <location>
        <begin position="1"/>
        <end position="37"/>
    </location>
</feature>
<dbReference type="EMBL" id="CAJNDS010001112">
    <property type="protein sequence ID" value="CAE7247555.1"/>
    <property type="molecule type" value="Genomic_DNA"/>
</dbReference>
<accession>A0A812LM09</accession>
<protein>
    <recommendedName>
        <fullName evidence="4">SAM domain-containing protein</fullName>
    </recommendedName>
</protein>
<keyword evidence="3" id="KW-1185">Reference proteome</keyword>
<evidence type="ECO:0008006" key="4">
    <source>
        <dbReference type="Google" id="ProtNLM"/>
    </source>
</evidence>
<evidence type="ECO:0000256" key="1">
    <source>
        <dbReference type="SAM" id="MobiDB-lite"/>
    </source>
</evidence>
<dbReference type="Proteomes" id="UP000604046">
    <property type="component" value="Unassembled WGS sequence"/>
</dbReference>
<evidence type="ECO:0000313" key="3">
    <source>
        <dbReference type="Proteomes" id="UP000604046"/>
    </source>
</evidence>
<organism evidence="2 3">
    <name type="scientific">Symbiodinium natans</name>
    <dbReference type="NCBI Taxonomy" id="878477"/>
    <lineage>
        <taxon>Eukaryota</taxon>
        <taxon>Sar</taxon>
        <taxon>Alveolata</taxon>
        <taxon>Dinophyceae</taxon>
        <taxon>Suessiales</taxon>
        <taxon>Symbiodiniaceae</taxon>
        <taxon>Symbiodinium</taxon>
    </lineage>
</organism>
<dbReference type="AlphaFoldDB" id="A0A812LM09"/>
<proteinExistence type="predicted"/>